<dbReference type="EMBL" id="CM056813">
    <property type="protein sequence ID" value="KAJ8639968.1"/>
    <property type="molecule type" value="Genomic_DNA"/>
</dbReference>
<sequence length="108" mass="11908">MNNCFYSRLHKCELGEAEEEDAPLLLSREKAKRRSAEEAQKIVKFREAVRRAMAMRERQVSVSDSASGTQVSSRIRSEGDKGRQSSVGGKDAVWAAGPLGKGLWGRGL</sequence>
<proteinExistence type="predicted"/>
<evidence type="ECO:0000313" key="2">
    <source>
        <dbReference type="Proteomes" id="UP001234297"/>
    </source>
</evidence>
<name>A0ACC2M2T6_PERAE</name>
<evidence type="ECO:0000313" key="1">
    <source>
        <dbReference type="EMBL" id="KAJ8639968.1"/>
    </source>
</evidence>
<comment type="caution">
    <text evidence="1">The sequence shown here is derived from an EMBL/GenBank/DDBJ whole genome shotgun (WGS) entry which is preliminary data.</text>
</comment>
<keyword evidence="2" id="KW-1185">Reference proteome</keyword>
<dbReference type="Proteomes" id="UP001234297">
    <property type="component" value="Chromosome 5"/>
</dbReference>
<organism evidence="1 2">
    <name type="scientific">Persea americana</name>
    <name type="common">Avocado</name>
    <dbReference type="NCBI Taxonomy" id="3435"/>
    <lineage>
        <taxon>Eukaryota</taxon>
        <taxon>Viridiplantae</taxon>
        <taxon>Streptophyta</taxon>
        <taxon>Embryophyta</taxon>
        <taxon>Tracheophyta</taxon>
        <taxon>Spermatophyta</taxon>
        <taxon>Magnoliopsida</taxon>
        <taxon>Magnoliidae</taxon>
        <taxon>Laurales</taxon>
        <taxon>Lauraceae</taxon>
        <taxon>Persea</taxon>
    </lineage>
</organism>
<gene>
    <name evidence="1" type="ORF">MRB53_016662</name>
</gene>
<reference evidence="1 2" key="1">
    <citation type="journal article" date="2022" name="Hortic Res">
        <title>A haplotype resolved chromosomal level avocado genome allows analysis of novel avocado genes.</title>
        <authorList>
            <person name="Nath O."/>
            <person name="Fletcher S.J."/>
            <person name="Hayward A."/>
            <person name="Shaw L.M."/>
            <person name="Masouleh A.K."/>
            <person name="Furtado A."/>
            <person name="Henry R.J."/>
            <person name="Mitter N."/>
        </authorList>
    </citation>
    <scope>NUCLEOTIDE SEQUENCE [LARGE SCALE GENOMIC DNA]</scope>
    <source>
        <strain evidence="2">cv. Hass</strain>
    </source>
</reference>
<accession>A0ACC2M2T6</accession>
<protein>
    <submittedName>
        <fullName evidence="1">Uncharacterized protein</fullName>
    </submittedName>
</protein>